<evidence type="ECO:0000256" key="1">
    <source>
        <dbReference type="SAM" id="SignalP"/>
    </source>
</evidence>
<dbReference type="EMBL" id="JARFVB010000004">
    <property type="protein sequence ID" value="MDF0716304.1"/>
    <property type="molecule type" value="Genomic_DNA"/>
</dbReference>
<feature type="signal peptide" evidence="1">
    <location>
        <begin position="1"/>
        <end position="21"/>
    </location>
</feature>
<gene>
    <name evidence="3" type="ORF">PY092_09110</name>
</gene>
<dbReference type="Proteomes" id="UP001221366">
    <property type="component" value="Unassembled WGS sequence"/>
</dbReference>
<reference evidence="3 4" key="1">
    <citation type="submission" date="2023-03" db="EMBL/GenBank/DDBJ databases">
        <title>Muricauda XX sp. nov. and Muricauda XXX sp. nov., two novel species isolated from Okinawa Trough.</title>
        <authorList>
            <person name="Cao W."/>
            <person name="Deng X."/>
        </authorList>
    </citation>
    <scope>NUCLEOTIDE SEQUENCE [LARGE SCALE GENOMIC DNA]</scope>
    <source>
        <strain evidence="3 4">334s03</strain>
    </source>
</reference>
<proteinExistence type="predicted"/>
<feature type="domain" description="Lipocalin-like" evidence="2">
    <location>
        <begin position="32"/>
        <end position="166"/>
    </location>
</feature>
<evidence type="ECO:0000313" key="3">
    <source>
        <dbReference type="EMBL" id="MDF0716304.1"/>
    </source>
</evidence>
<evidence type="ECO:0000313" key="4">
    <source>
        <dbReference type="Proteomes" id="UP001221366"/>
    </source>
</evidence>
<accession>A0ABT5XYP1</accession>
<organism evidence="3 4">
    <name type="scientific">Flagellimonas yonaguniensis</name>
    <dbReference type="NCBI Taxonomy" id="3031325"/>
    <lineage>
        <taxon>Bacteria</taxon>
        <taxon>Pseudomonadati</taxon>
        <taxon>Bacteroidota</taxon>
        <taxon>Flavobacteriia</taxon>
        <taxon>Flavobacteriales</taxon>
        <taxon>Flavobacteriaceae</taxon>
        <taxon>Flagellimonas</taxon>
    </lineage>
</organism>
<keyword evidence="4" id="KW-1185">Reference proteome</keyword>
<dbReference type="InterPro" id="IPR024311">
    <property type="entry name" value="Lipocalin-like"/>
</dbReference>
<name>A0ABT5XYP1_9FLAO</name>
<dbReference type="RefSeq" id="WP_275615541.1">
    <property type="nucleotide sequence ID" value="NZ_JARFVB010000004.1"/>
</dbReference>
<sequence length="167" mass="18803">MKSFKFLFIFLFAFQFTMAQNALPKKMKTQFVGTWSLVAIENTNADGSKTFPYGEKPEGLLFFTENGEYAIQILKAERPKVKANDKSRATPEENVALVKGGNSHFGTYSVDATNHTIKFNVEHAFYPNWEGVEQIRSYTLKNGLLSYIVTNTTNGGAITAKVVWKKK</sequence>
<evidence type="ECO:0000259" key="2">
    <source>
        <dbReference type="Pfam" id="PF13924"/>
    </source>
</evidence>
<comment type="caution">
    <text evidence="3">The sequence shown here is derived from an EMBL/GenBank/DDBJ whole genome shotgun (WGS) entry which is preliminary data.</text>
</comment>
<keyword evidence="1" id="KW-0732">Signal</keyword>
<feature type="chain" id="PRO_5046430053" evidence="1">
    <location>
        <begin position="22"/>
        <end position="167"/>
    </location>
</feature>
<protein>
    <submittedName>
        <fullName evidence="3">Lipocalin-like domain-containing protein</fullName>
    </submittedName>
</protein>
<dbReference type="Pfam" id="PF13924">
    <property type="entry name" value="Lipocalin_5"/>
    <property type="match status" value="1"/>
</dbReference>